<dbReference type="Proteomes" id="UP000519004">
    <property type="component" value="Unassembled WGS sequence"/>
</dbReference>
<evidence type="ECO:0000313" key="7">
    <source>
        <dbReference type="Proteomes" id="UP000519004"/>
    </source>
</evidence>
<feature type="site" description="Raises pKa of active site His" evidence="4">
    <location>
        <position position="155"/>
    </location>
</feature>
<dbReference type="SUPFAM" id="SSF53328">
    <property type="entry name" value="Formyltransferase"/>
    <property type="match status" value="1"/>
</dbReference>
<dbReference type="CDD" id="cd08645">
    <property type="entry name" value="FMT_core_GART"/>
    <property type="match status" value="1"/>
</dbReference>
<dbReference type="RefSeq" id="WP_343057140.1">
    <property type="nucleotide sequence ID" value="NZ_JACHHX010000002.1"/>
</dbReference>
<dbReference type="InterPro" id="IPR002376">
    <property type="entry name" value="Formyl_transf_N"/>
</dbReference>
<dbReference type="Gene3D" id="3.40.50.170">
    <property type="entry name" value="Formyl transferase, N-terminal domain"/>
    <property type="match status" value="1"/>
</dbReference>
<evidence type="ECO:0000313" key="6">
    <source>
        <dbReference type="EMBL" id="MBB5014601.1"/>
    </source>
</evidence>
<dbReference type="PANTHER" id="PTHR43369">
    <property type="entry name" value="PHOSPHORIBOSYLGLYCINAMIDE FORMYLTRANSFERASE"/>
    <property type="match status" value="1"/>
</dbReference>
<evidence type="ECO:0000256" key="3">
    <source>
        <dbReference type="ARBA" id="ARBA00022755"/>
    </source>
</evidence>
<organism evidence="6 7">
    <name type="scientific">Rehaibacterium terrae</name>
    <dbReference type="NCBI Taxonomy" id="1341696"/>
    <lineage>
        <taxon>Bacteria</taxon>
        <taxon>Pseudomonadati</taxon>
        <taxon>Pseudomonadota</taxon>
        <taxon>Gammaproteobacteria</taxon>
        <taxon>Lysobacterales</taxon>
        <taxon>Lysobacteraceae</taxon>
        <taxon>Rehaibacterium</taxon>
    </lineage>
</organism>
<reference evidence="6 7" key="1">
    <citation type="submission" date="2020-08" db="EMBL/GenBank/DDBJ databases">
        <title>Genomic Encyclopedia of Type Strains, Phase IV (KMG-IV): sequencing the most valuable type-strain genomes for metagenomic binning, comparative biology and taxonomic classification.</title>
        <authorList>
            <person name="Goeker M."/>
        </authorList>
    </citation>
    <scope>NUCLEOTIDE SEQUENCE [LARGE SCALE GENOMIC DNA]</scope>
    <source>
        <strain evidence="6 7">DSM 25897</strain>
    </source>
</reference>
<proteinExistence type="inferred from homology"/>
<dbReference type="InterPro" id="IPR036477">
    <property type="entry name" value="Formyl_transf_N_sf"/>
</dbReference>
<keyword evidence="7" id="KW-1185">Reference proteome</keyword>
<feature type="binding site" evidence="4">
    <location>
        <begin position="100"/>
        <end position="103"/>
    </location>
    <ligand>
        <name>(6R)-10-formyltetrahydrofolate</name>
        <dbReference type="ChEBI" id="CHEBI:195366"/>
    </ligand>
</feature>
<sequence>MSPAHSHTFRPFRIAVLASGRGSNLAALIAARAAGRLPVELVGVFSDRAGAGALEIARAHGIPALALSPKDSADRTAFDESLFSRIAAVQPDLIVCAGYMRLISEAAVRRFAGRMINIHPSLLPKYPGLHTHARAIAAGEREHGASVHYVIPALDAGPVIAQARVPVLDGDTPETLAGRVLEREHPLLVASVRWIAEGRVRQAGAAVALDGRPLPAPLLLGPDQELHPPCESSTA</sequence>
<dbReference type="UniPathway" id="UPA00074">
    <property type="reaction ID" value="UER00126"/>
</dbReference>
<gene>
    <name evidence="4" type="primary">purN</name>
    <name evidence="6" type="ORF">HNQ58_000475</name>
</gene>
<dbReference type="GO" id="GO:0004644">
    <property type="term" value="F:phosphoribosylglycinamide formyltransferase activity"/>
    <property type="evidence" value="ECO:0007669"/>
    <property type="project" value="UniProtKB-UniRule"/>
</dbReference>
<keyword evidence="3 4" id="KW-0658">Purine biosynthesis</keyword>
<keyword evidence="2 4" id="KW-0808">Transferase</keyword>
<comment type="pathway">
    <text evidence="1 4">Purine metabolism; IMP biosynthesis via de novo pathway; N(2)-formyl-N(1)-(5-phospho-D-ribosyl)glycinamide from N(1)-(5-phospho-D-ribosyl)glycinamide (10-formyl THF route): step 1/1.</text>
</comment>
<evidence type="ECO:0000256" key="1">
    <source>
        <dbReference type="ARBA" id="ARBA00005054"/>
    </source>
</evidence>
<dbReference type="PANTHER" id="PTHR43369:SF2">
    <property type="entry name" value="PHOSPHORIBOSYLGLYCINAMIDE FORMYLTRANSFERASE"/>
    <property type="match status" value="1"/>
</dbReference>
<evidence type="ECO:0000259" key="5">
    <source>
        <dbReference type="Pfam" id="PF00551"/>
    </source>
</evidence>
<comment type="catalytic activity">
    <reaction evidence="4">
        <text>N(1)-(5-phospho-beta-D-ribosyl)glycinamide + (6R)-10-formyltetrahydrofolate = N(2)-formyl-N(1)-(5-phospho-beta-D-ribosyl)glycinamide + (6S)-5,6,7,8-tetrahydrofolate + H(+)</text>
        <dbReference type="Rhea" id="RHEA:15053"/>
        <dbReference type="ChEBI" id="CHEBI:15378"/>
        <dbReference type="ChEBI" id="CHEBI:57453"/>
        <dbReference type="ChEBI" id="CHEBI:143788"/>
        <dbReference type="ChEBI" id="CHEBI:147286"/>
        <dbReference type="ChEBI" id="CHEBI:195366"/>
        <dbReference type="EC" id="2.1.2.2"/>
    </reaction>
</comment>
<dbReference type="GO" id="GO:0006189">
    <property type="term" value="P:'de novo' IMP biosynthetic process"/>
    <property type="evidence" value="ECO:0007669"/>
    <property type="project" value="UniProtKB-UniRule"/>
</dbReference>
<feature type="binding site" evidence="4">
    <location>
        <position position="117"/>
    </location>
    <ligand>
        <name>(6R)-10-formyltetrahydrofolate</name>
        <dbReference type="ChEBI" id="CHEBI:195366"/>
    </ligand>
</feature>
<feature type="binding site" evidence="4">
    <location>
        <position position="75"/>
    </location>
    <ligand>
        <name>(6R)-10-formyltetrahydrofolate</name>
        <dbReference type="ChEBI" id="CHEBI:195366"/>
    </ligand>
</feature>
<dbReference type="EMBL" id="JACHHX010000002">
    <property type="protein sequence ID" value="MBB5014601.1"/>
    <property type="molecule type" value="Genomic_DNA"/>
</dbReference>
<dbReference type="HAMAP" id="MF_01930">
    <property type="entry name" value="PurN"/>
    <property type="match status" value="1"/>
</dbReference>
<dbReference type="Pfam" id="PF00551">
    <property type="entry name" value="Formyl_trans_N"/>
    <property type="match status" value="1"/>
</dbReference>
<dbReference type="EC" id="2.1.2.2" evidence="4"/>
<protein>
    <recommendedName>
        <fullName evidence="4">Phosphoribosylglycinamide formyltransferase</fullName>
        <ecNumber evidence="4">2.1.2.2</ecNumber>
    </recommendedName>
    <alternativeName>
        <fullName evidence="4">5'-phosphoribosylglycinamide transformylase</fullName>
    </alternativeName>
    <alternativeName>
        <fullName evidence="4">GAR transformylase</fullName>
        <shortName evidence="4">GART</shortName>
    </alternativeName>
</protein>
<evidence type="ECO:0000256" key="4">
    <source>
        <dbReference type="HAMAP-Rule" id="MF_01930"/>
    </source>
</evidence>
<accession>A0A7W7XXU6</accession>
<dbReference type="InterPro" id="IPR004607">
    <property type="entry name" value="GART"/>
</dbReference>
<comment type="caution">
    <text evidence="6">The sequence shown here is derived from an EMBL/GenBank/DDBJ whole genome shotgun (WGS) entry which is preliminary data.</text>
</comment>
<comment type="function">
    <text evidence="4">Catalyzes the transfer of a formyl group from 10-formyltetrahydrofolate to 5-phospho-ribosyl-glycinamide (GAR), producing 5-phospho-ribosyl-N-formylglycinamide (FGAR) and tetrahydrofolate.</text>
</comment>
<name>A0A7W7XXU6_9GAMM</name>
<feature type="domain" description="Formyl transferase N-terminal" evidence="5">
    <location>
        <begin position="13"/>
        <end position="190"/>
    </location>
</feature>
<dbReference type="AlphaFoldDB" id="A0A7W7XXU6"/>
<feature type="active site" description="Proton donor" evidence="4">
    <location>
        <position position="119"/>
    </location>
</feature>
<comment type="similarity">
    <text evidence="4">Belongs to the GART family.</text>
</comment>
<dbReference type="GO" id="GO:0005829">
    <property type="term" value="C:cytosol"/>
    <property type="evidence" value="ECO:0007669"/>
    <property type="project" value="TreeGrafter"/>
</dbReference>
<feature type="binding site" evidence="4">
    <location>
        <begin position="22"/>
        <end position="24"/>
    </location>
    <ligand>
        <name>N(1)-(5-phospho-beta-D-ribosyl)glycinamide</name>
        <dbReference type="ChEBI" id="CHEBI:143788"/>
    </ligand>
</feature>
<evidence type="ECO:0000256" key="2">
    <source>
        <dbReference type="ARBA" id="ARBA00022679"/>
    </source>
</evidence>
<dbReference type="NCBIfam" id="TIGR00639">
    <property type="entry name" value="PurN"/>
    <property type="match status" value="1"/>
</dbReference>